<proteinExistence type="predicted"/>
<sequence>MPLIDEVQSLCERLAPLGWHDLLLLHGLDIQARPLAEELSKVLAVDRSVKGFEDFSLQGTRAIEAGNPARSLLYHALASPNVLQAANGDALTDFATAAELETLLNYVYGVALPSLEALQAQAGANATLGLVVFATEYRPRADTPHHQHADLCFCRTGIARVGTAPALYDPQLRGFTPFVEAQPQAMRVIPARFGVYVAVREKGQTGPGWVEGDDKLDFWRPLHKVFNGTQCIAGFDLQVDLQAFHVNEKLRQFHLRRDQEADWFEPDISQPPFVQTQALAEWADSQLYGPGLCIPVAKPRLVEPAEYQGKPVSFSVPPKANFDYIINKRYQLLDDGSIRDLNNDPDVEAIVEAGNYRALHFIDFTAEGWVKAHCPALNAAIGLNVAAYSILAAPDFYPACGQAQLGEWAQEQGFPEPIWYVTLQALSERRVAGNPDLMGGHFVLEDKSITAVLTAGAPSEQGQTVGDSASAKRQSCLADTAAGTFSPGWEIAGDGQGFVTKYLCAYLLGSPFTEDVRICSAAGGYWPAVTPDSARTFEPHGPKPTIIPLTDTEIGLTGQASWDGLTGPRLITVDGRQVVECTAYAYSDYTRNALDGQLSLHLTGQTSQAEYQQRILAMQSAYAAVGAGGSRFEQGKWSVLSFTPVDGVDWALPRADLKAWSLLQEQVFFFRIYRYGTISTPADYTKRHIEVLELVELYIGDESLLIKRNDQPWQKTPRG</sequence>
<dbReference type="RefSeq" id="WP_153326972.1">
    <property type="nucleotide sequence ID" value="NZ_WIWI01000009.1"/>
</dbReference>
<protein>
    <submittedName>
        <fullName evidence="2">Uncharacterized protein</fullName>
    </submittedName>
</protein>
<dbReference type="Proteomes" id="UP000489190">
    <property type="component" value="Unassembled WGS sequence"/>
</dbReference>
<evidence type="ECO:0000313" key="3">
    <source>
        <dbReference type="Proteomes" id="UP000441404"/>
    </source>
</evidence>
<organism evidence="2 4">
    <name type="scientific">Pseudomonas helleri</name>
    <dbReference type="NCBI Taxonomy" id="1608996"/>
    <lineage>
        <taxon>Bacteria</taxon>
        <taxon>Pseudomonadati</taxon>
        <taxon>Pseudomonadota</taxon>
        <taxon>Gammaproteobacteria</taxon>
        <taxon>Pseudomonadales</taxon>
        <taxon>Pseudomonadaceae</taxon>
        <taxon>Pseudomonas</taxon>
    </lineage>
</organism>
<dbReference type="EMBL" id="WIWJ01000016">
    <property type="protein sequence ID" value="MQT47272.1"/>
    <property type="molecule type" value="Genomic_DNA"/>
</dbReference>
<comment type="caution">
    <text evidence="2">The sequence shown here is derived from an EMBL/GenBank/DDBJ whole genome shotgun (WGS) entry which is preliminary data.</text>
</comment>
<evidence type="ECO:0000313" key="2">
    <source>
        <dbReference type="EMBL" id="MQT88399.1"/>
    </source>
</evidence>
<dbReference type="EMBL" id="WIWI01000009">
    <property type="protein sequence ID" value="MQT88399.1"/>
    <property type="molecule type" value="Genomic_DNA"/>
</dbReference>
<accession>A0A6A7YIY3</accession>
<evidence type="ECO:0000313" key="4">
    <source>
        <dbReference type="Proteomes" id="UP000489190"/>
    </source>
</evidence>
<name>A0A6A7YIY3_9PSED</name>
<dbReference type="AlphaFoldDB" id="A0A6A7YIY3"/>
<gene>
    <name evidence="2" type="ORF">GHO39_04475</name>
    <name evidence="1" type="ORF">GHO40_11110</name>
</gene>
<dbReference type="Proteomes" id="UP000441404">
    <property type="component" value="Unassembled WGS sequence"/>
</dbReference>
<reference evidence="3 4" key="1">
    <citation type="submission" date="2019-10" db="EMBL/GenBank/DDBJ databases">
        <title>Evaluation of single-gene subtyping targets for Pseudomonas.</title>
        <authorList>
            <person name="Reichler S.J."/>
            <person name="Orsi R.H."/>
            <person name="Wiedmann M."/>
            <person name="Martin N.H."/>
            <person name="Murphy S.I."/>
        </authorList>
    </citation>
    <scope>NUCLEOTIDE SEQUENCE [LARGE SCALE GENOMIC DNA]</scope>
    <source>
        <strain evidence="2 4">FSL R10-3254</strain>
        <strain evidence="1 3">FSL R10-3257</strain>
    </source>
</reference>
<evidence type="ECO:0000313" key="1">
    <source>
        <dbReference type="EMBL" id="MQT47272.1"/>
    </source>
</evidence>